<feature type="compositionally biased region" description="Low complexity" evidence="1">
    <location>
        <begin position="1002"/>
        <end position="1017"/>
    </location>
</feature>
<accession>B8MJR4</accession>
<keyword evidence="2" id="KW-0472">Membrane</keyword>
<dbReference type="GO" id="GO:0003677">
    <property type="term" value="F:DNA binding"/>
    <property type="evidence" value="ECO:0007669"/>
    <property type="project" value="TreeGrafter"/>
</dbReference>
<dbReference type="SUPFAM" id="SSF46689">
    <property type="entry name" value="Homeodomain-like"/>
    <property type="match status" value="1"/>
</dbReference>
<feature type="region of interest" description="Disordered" evidence="1">
    <location>
        <begin position="993"/>
        <end position="1022"/>
    </location>
</feature>
<dbReference type="InterPro" id="IPR050863">
    <property type="entry name" value="CenT-Element_Derived"/>
</dbReference>
<dbReference type="GeneID" id="8102983"/>
<dbReference type="OrthoDB" id="5406607at2759"/>
<protein>
    <submittedName>
        <fullName evidence="4">Pogo transposable element, putative</fullName>
    </submittedName>
</protein>
<dbReference type="PhylomeDB" id="B8MJR4"/>
<dbReference type="Pfam" id="PF03184">
    <property type="entry name" value="DDE_1"/>
    <property type="match status" value="1"/>
</dbReference>
<proteinExistence type="predicted"/>
<feature type="transmembrane region" description="Helical" evidence="2">
    <location>
        <begin position="6"/>
        <end position="27"/>
    </location>
</feature>
<feature type="transmembrane region" description="Helical" evidence="2">
    <location>
        <begin position="304"/>
        <end position="328"/>
    </location>
</feature>
<dbReference type="InterPro" id="IPR009057">
    <property type="entry name" value="Homeodomain-like_sf"/>
</dbReference>
<feature type="transmembrane region" description="Helical" evidence="2">
    <location>
        <begin position="475"/>
        <end position="496"/>
    </location>
</feature>
<evidence type="ECO:0000313" key="4">
    <source>
        <dbReference type="EMBL" id="EED14731.1"/>
    </source>
</evidence>
<feature type="region of interest" description="Disordered" evidence="1">
    <location>
        <begin position="417"/>
        <end position="438"/>
    </location>
</feature>
<feature type="transmembrane region" description="Helical" evidence="2">
    <location>
        <begin position="271"/>
        <end position="292"/>
    </location>
</feature>
<evidence type="ECO:0000256" key="2">
    <source>
        <dbReference type="SAM" id="Phobius"/>
    </source>
</evidence>
<dbReference type="VEuPathDB" id="FungiDB:TSTA_042060"/>
<feature type="transmembrane region" description="Helical" evidence="2">
    <location>
        <begin position="561"/>
        <end position="590"/>
    </location>
</feature>
<reference evidence="5" key="1">
    <citation type="journal article" date="2015" name="Genome Announc.">
        <title>Genome sequence of the AIDS-associated pathogen Penicillium marneffei (ATCC18224) and its near taxonomic relative Talaromyces stipitatus (ATCC10500).</title>
        <authorList>
            <person name="Nierman W.C."/>
            <person name="Fedorova-Abrams N.D."/>
            <person name="Andrianopoulos A."/>
        </authorList>
    </citation>
    <scope>NUCLEOTIDE SEQUENCE [LARGE SCALE GENOMIC DNA]</scope>
    <source>
        <strain evidence="5">ATCC 10500 / CBS 375.48 / QM 6759 / NRRL 1006</strain>
    </source>
</reference>
<dbReference type="PANTHER" id="PTHR19303:SF62">
    <property type="entry name" value="HTH CENPB-TYPE DOMAIN-CONTAINING PROTEIN-RELATED"/>
    <property type="match status" value="1"/>
</dbReference>
<dbReference type="EMBL" id="EQ962657">
    <property type="protein sequence ID" value="EED14731.1"/>
    <property type="molecule type" value="Genomic_DNA"/>
</dbReference>
<feature type="domain" description="DDE-1" evidence="3">
    <location>
        <begin position="803"/>
        <end position="972"/>
    </location>
</feature>
<feature type="compositionally biased region" description="Polar residues" evidence="1">
    <location>
        <begin position="421"/>
        <end position="430"/>
    </location>
</feature>
<keyword evidence="2" id="KW-0812">Transmembrane</keyword>
<keyword evidence="2" id="KW-1133">Transmembrane helix</keyword>
<dbReference type="AlphaFoldDB" id="B8MJR4"/>
<dbReference type="InterPro" id="IPR004875">
    <property type="entry name" value="DDE_SF_endonuclease_dom"/>
</dbReference>
<dbReference type="InParanoid" id="B8MJR4"/>
<keyword evidence="5" id="KW-1185">Reference proteome</keyword>
<dbReference type="GO" id="GO:0005634">
    <property type="term" value="C:nucleus"/>
    <property type="evidence" value="ECO:0007669"/>
    <property type="project" value="TreeGrafter"/>
</dbReference>
<name>B8MJR4_TALSN</name>
<dbReference type="HOGENOM" id="CLU_282717_0_0_1"/>
<dbReference type="Proteomes" id="UP000001745">
    <property type="component" value="Unassembled WGS sequence"/>
</dbReference>
<dbReference type="eggNOG" id="ENOG502S8Q4">
    <property type="taxonomic scope" value="Eukaryota"/>
</dbReference>
<dbReference type="RefSeq" id="XP_002484684.1">
    <property type="nucleotide sequence ID" value="XM_002484639.1"/>
</dbReference>
<dbReference type="InterPro" id="IPR036397">
    <property type="entry name" value="RNaseH_sf"/>
</dbReference>
<gene>
    <name evidence="4" type="ORF">TSTA_042060</name>
</gene>
<feature type="transmembrane region" description="Helical" evidence="2">
    <location>
        <begin position="516"/>
        <end position="540"/>
    </location>
</feature>
<sequence>MAYLHFAPISYILAFLAIVYRSLAAVLPVRDNTITLPPGVTYNPQTNVWCTPTTWTDVASFFLGNYISHAATVISFPGEPVSVTVANMVLSIFFPSSGAGRGVLAILRHAAFYKDPIQQALRSRALCMVVRSPDWKPASGETLRSLSFLSKELRDETGEKYEAYKLMSGCLHFAYSAHKNEEVEQYVKELEAYHDPIELKVESPTWLERGANSTRLEIVGPNYQVFGTYQLPEGYELAYVPANAIIESISPSNDSSDHKPYPKSDFKLSSVYSFSSALISIIQIIYALTGLYRSRGDQVTKYGYAAFSFTVLPYVIMSFVNLLGNLVTPRYSTLYLIRTEMMDEASRRGGYLCVLSDTEESPQELWELQLADKIYRAGDVEPISAESKESISNANEEQIQIDMTVSHTLDKVLSTREKEVTNQVESSNSRDINKKHSKKADQKPLLICPNCYQFRTIEERPNKFLSLTNPKQYNLVGWWFVMATRVCIAAAPLAVIGGMSQFKIGSSTVPQRAWTMTWLAVGMGVPFQPQLSLIIVRAFSGLVQSGIKMYRKEADARGKKAFWDYVIECSGYILCVAVFGAPAVGGFVVVTQMLRESASSGHDTERASSLKRIKIFLYTNFQHAIMPPICTRSIQNFSIQEGKILLAISDLRNRRIRSVREAVRIYNVSRTTLQRRLAGIQYRGISSKNGFLTLINVDYLPGHLSYKIWRICFFPSMAINIHSEVKLRFSRRYNYERAKCEDFKIIQEHSDRVRDVVQEYGILPEDIYNFDETGFAMGLCASAKLITGSDRYGRPYLLQPGNREWVTAIEAVNSTGWALPSYVIFKATTFYQQGWFETLPQDWRLDISKNGWTTDDIGIRWLQKHFIPHTTSRTKGRYRMLILDGHGSHLTPQFDQICTENNIIPVCMPPRSSHLLQPLDVSCFAVLKRQYGRLVEQRVRLGFNHIDKYDFLTAFPEARTMAYKAENIQNGFKATGLVPFDPDRVYQKLTVQLRTPTPPPSRSSNSQSSCQQTPQNPRQFNRQTATIKKRINEPTTGPFEVVDQAINRLSKAYEMSRNELLIIQKEVHDLRAANEKEKQKPRQAAAPGAQKRLTMPQFAIVSGF</sequence>
<evidence type="ECO:0000259" key="3">
    <source>
        <dbReference type="Pfam" id="PF03184"/>
    </source>
</evidence>
<evidence type="ECO:0000313" key="5">
    <source>
        <dbReference type="Proteomes" id="UP000001745"/>
    </source>
</evidence>
<dbReference type="PANTHER" id="PTHR19303">
    <property type="entry name" value="TRANSPOSON"/>
    <property type="match status" value="1"/>
</dbReference>
<evidence type="ECO:0000256" key="1">
    <source>
        <dbReference type="SAM" id="MobiDB-lite"/>
    </source>
</evidence>
<dbReference type="Gene3D" id="3.30.420.10">
    <property type="entry name" value="Ribonuclease H-like superfamily/Ribonuclease H"/>
    <property type="match status" value="1"/>
</dbReference>
<organism evidence="4 5">
    <name type="scientific">Talaromyces stipitatus (strain ATCC 10500 / CBS 375.48 / QM 6759 / NRRL 1006)</name>
    <name type="common">Penicillium stipitatum</name>
    <dbReference type="NCBI Taxonomy" id="441959"/>
    <lineage>
        <taxon>Eukaryota</taxon>
        <taxon>Fungi</taxon>
        <taxon>Dikarya</taxon>
        <taxon>Ascomycota</taxon>
        <taxon>Pezizomycotina</taxon>
        <taxon>Eurotiomycetes</taxon>
        <taxon>Eurotiomycetidae</taxon>
        <taxon>Eurotiales</taxon>
        <taxon>Trichocomaceae</taxon>
        <taxon>Talaromyces</taxon>
        <taxon>Talaromyces sect. Talaromyces</taxon>
    </lineage>
</organism>